<comment type="cofactor">
    <cofactor evidence="1 8">
        <name>FMN</name>
        <dbReference type="ChEBI" id="CHEBI:58210"/>
    </cofactor>
</comment>
<keyword evidence="3 8" id="KW-0285">Flavoprotein</keyword>
<evidence type="ECO:0000256" key="5">
    <source>
        <dbReference type="ARBA" id="ARBA00022857"/>
    </source>
</evidence>
<dbReference type="RefSeq" id="WP_385876544.1">
    <property type="nucleotide sequence ID" value="NZ_JBHLXE010000048.1"/>
</dbReference>
<dbReference type="InterPro" id="IPR000415">
    <property type="entry name" value="Nitroreductase-like"/>
</dbReference>
<evidence type="ECO:0000256" key="1">
    <source>
        <dbReference type="ARBA" id="ARBA00001917"/>
    </source>
</evidence>
<evidence type="ECO:0000256" key="2">
    <source>
        <dbReference type="ARBA" id="ARBA00007118"/>
    </source>
</evidence>
<dbReference type="PANTHER" id="PTHR43821">
    <property type="entry name" value="NAD(P)H NITROREDUCTASE YDJA-RELATED"/>
    <property type="match status" value="1"/>
</dbReference>
<keyword evidence="7 8" id="KW-0520">NAD</keyword>
<evidence type="ECO:0000256" key="3">
    <source>
        <dbReference type="ARBA" id="ARBA00022630"/>
    </source>
</evidence>
<dbReference type="InterPro" id="IPR052530">
    <property type="entry name" value="NAD(P)H_nitroreductase"/>
</dbReference>
<dbReference type="PIRSF" id="PIRSF000232">
    <property type="entry name" value="YdjA"/>
    <property type="match status" value="1"/>
</dbReference>
<keyword evidence="6 8" id="KW-0560">Oxidoreductase</keyword>
<dbReference type="Gene3D" id="3.40.109.10">
    <property type="entry name" value="NADH Oxidase"/>
    <property type="match status" value="1"/>
</dbReference>
<accession>A0ABV6CA09</accession>
<dbReference type="SUPFAM" id="SSF55469">
    <property type="entry name" value="FMN-dependent nitroreductase-like"/>
    <property type="match status" value="1"/>
</dbReference>
<gene>
    <name evidence="10" type="ORF">ACFFIT_04940</name>
</gene>
<evidence type="ECO:0000256" key="6">
    <source>
        <dbReference type="ARBA" id="ARBA00023002"/>
    </source>
</evidence>
<dbReference type="EC" id="1.-.-.-" evidence="8"/>
<comment type="similarity">
    <text evidence="2 8">Belongs to the nitroreductase family.</text>
</comment>
<sequence>MDAISLLLKRQSHSKLIKPAPDLQAINTIIAAGLRVPDHGHLSPFKFIIIENEGIIRLSELFVKASPDADEEKKRQVAALPFRAPLIIAVIAKVVEHPKVPDWEQIVTAGCAVHAMQMAAFSLNFGGIWRSGAWCDNPVVKEAFECKERDKIVGFLYLGTPEGALKPLPSIDPNQHVSYF</sequence>
<dbReference type="PANTHER" id="PTHR43821:SF1">
    <property type="entry name" value="NAD(P)H NITROREDUCTASE YDJA-RELATED"/>
    <property type="match status" value="1"/>
</dbReference>
<keyword evidence="11" id="KW-1185">Reference proteome</keyword>
<evidence type="ECO:0000256" key="8">
    <source>
        <dbReference type="PIRNR" id="PIRNR000232"/>
    </source>
</evidence>
<dbReference type="Pfam" id="PF00881">
    <property type="entry name" value="Nitroreductase"/>
    <property type="match status" value="1"/>
</dbReference>
<evidence type="ECO:0000259" key="9">
    <source>
        <dbReference type="Pfam" id="PF00881"/>
    </source>
</evidence>
<proteinExistence type="inferred from homology"/>
<dbReference type="NCBIfam" id="NF008088">
    <property type="entry name" value="PRK10828.1"/>
    <property type="match status" value="1"/>
</dbReference>
<evidence type="ECO:0000256" key="4">
    <source>
        <dbReference type="ARBA" id="ARBA00022643"/>
    </source>
</evidence>
<protein>
    <recommendedName>
        <fullName evidence="8">Putative NAD(P)H nitroreductase</fullName>
        <ecNumber evidence="8">1.-.-.-</ecNumber>
    </recommendedName>
</protein>
<evidence type="ECO:0000313" key="11">
    <source>
        <dbReference type="Proteomes" id="UP001589758"/>
    </source>
</evidence>
<organism evidence="10 11">
    <name type="scientific">Thorsellia kenyensis</name>
    <dbReference type="NCBI Taxonomy" id="1549888"/>
    <lineage>
        <taxon>Bacteria</taxon>
        <taxon>Pseudomonadati</taxon>
        <taxon>Pseudomonadota</taxon>
        <taxon>Gammaproteobacteria</taxon>
        <taxon>Enterobacterales</taxon>
        <taxon>Thorselliaceae</taxon>
        <taxon>Thorsellia</taxon>
    </lineage>
</organism>
<comment type="caution">
    <text evidence="10">The sequence shown here is derived from an EMBL/GenBank/DDBJ whole genome shotgun (WGS) entry which is preliminary data.</text>
</comment>
<name>A0ABV6CA09_9GAMM</name>
<keyword evidence="5 8" id="KW-0521">NADP</keyword>
<dbReference type="Proteomes" id="UP001589758">
    <property type="component" value="Unassembled WGS sequence"/>
</dbReference>
<feature type="domain" description="Nitroreductase" evidence="9">
    <location>
        <begin position="9"/>
        <end position="159"/>
    </location>
</feature>
<dbReference type="EMBL" id="JBHLXE010000048">
    <property type="protein sequence ID" value="MFC0179442.1"/>
    <property type="molecule type" value="Genomic_DNA"/>
</dbReference>
<dbReference type="CDD" id="cd02135">
    <property type="entry name" value="YdjA-like"/>
    <property type="match status" value="1"/>
</dbReference>
<reference evidence="10 11" key="1">
    <citation type="submission" date="2024-09" db="EMBL/GenBank/DDBJ databases">
        <authorList>
            <person name="Sun Q."/>
            <person name="Mori K."/>
        </authorList>
    </citation>
    <scope>NUCLEOTIDE SEQUENCE [LARGE SCALE GENOMIC DNA]</scope>
    <source>
        <strain evidence="10 11">CCM 8545</strain>
    </source>
</reference>
<dbReference type="InterPro" id="IPR029479">
    <property type="entry name" value="Nitroreductase"/>
</dbReference>
<dbReference type="InterPro" id="IPR026021">
    <property type="entry name" value="YdjA-like"/>
</dbReference>
<keyword evidence="4 8" id="KW-0288">FMN</keyword>
<evidence type="ECO:0000256" key="7">
    <source>
        <dbReference type="ARBA" id="ARBA00023027"/>
    </source>
</evidence>
<evidence type="ECO:0000313" key="10">
    <source>
        <dbReference type="EMBL" id="MFC0179442.1"/>
    </source>
</evidence>